<dbReference type="eggNOG" id="ENOG502SBFS">
    <property type="taxonomic scope" value="Eukaryota"/>
</dbReference>
<evidence type="ECO:0000313" key="1">
    <source>
        <dbReference type="EMBL" id="EQC25623.1"/>
    </source>
</evidence>
<dbReference type="SUPFAM" id="SSF53335">
    <property type="entry name" value="S-adenosyl-L-methionine-dependent methyltransferases"/>
    <property type="match status" value="1"/>
</dbReference>
<accession>T0R0W4</accession>
<dbReference type="InterPro" id="IPR005299">
    <property type="entry name" value="MeTrfase_7"/>
</dbReference>
<dbReference type="InterPro" id="IPR029063">
    <property type="entry name" value="SAM-dependent_MTases_sf"/>
</dbReference>
<dbReference type="EMBL" id="JH767264">
    <property type="protein sequence ID" value="EQC25623.1"/>
    <property type="molecule type" value="Genomic_DNA"/>
</dbReference>
<dbReference type="InParanoid" id="T0R0W4"/>
<dbReference type="GeneID" id="19957246"/>
<reference evidence="1 2" key="1">
    <citation type="submission" date="2012-04" db="EMBL/GenBank/DDBJ databases">
        <title>The Genome Sequence of Saprolegnia declina VS20.</title>
        <authorList>
            <consortium name="The Broad Institute Genome Sequencing Platform"/>
            <person name="Russ C."/>
            <person name="Nusbaum C."/>
            <person name="Tyler B."/>
            <person name="van West P."/>
            <person name="Dieguez-Uribeondo J."/>
            <person name="de Bruijn I."/>
            <person name="Tripathy S."/>
            <person name="Jiang R."/>
            <person name="Young S.K."/>
            <person name="Zeng Q."/>
            <person name="Gargeya S."/>
            <person name="Fitzgerald M."/>
            <person name="Haas B."/>
            <person name="Abouelleil A."/>
            <person name="Alvarado L."/>
            <person name="Arachchi H.M."/>
            <person name="Berlin A."/>
            <person name="Chapman S.B."/>
            <person name="Goldberg J."/>
            <person name="Griggs A."/>
            <person name="Gujja S."/>
            <person name="Hansen M."/>
            <person name="Howarth C."/>
            <person name="Imamovic A."/>
            <person name="Larimer J."/>
            <person name="McCowen C."/>
            <person name="Montmayeur A."/>
            <person name="Murphy C."/>
            <person name="Neiman D."/>
            <person name="Pearson M."/>
            <person name="Priest M."/>
            <person name="Roberts A."/>
            <person name="Saif S."/>
            <person name="Shea T."/>
            <person name="Sisk P."/>
            <person name="Sykes S."/>
            <person name="Wortman J."/>
            <person name="Nusbaum C."/>
            <person name="Birren B."/>
        </authorList>
    </citation>
    <scope>NUCLEOTIDE SEQUENCE [LARGE SCALE GENOMIC DNA]</scope>
    <source>
        <strain evidence="1 2">VS20</strain>
    </source>
</reference>
<dbReference type="Proteomes" id="UP000030762">
    <property type="component" value="Unassembled WGS sequence"/>
</dbReference>
<dbReference type="OMA" id="CHANDRC"/>
<dbReference type="VEuPathDB" id="FungiDB:SDRG_16519"/>
<dbReference type="Gene3D" id="3.40.50.150">
    <property type="entry name" value="Vaccinia Virus protein VP39"/>
    <property type="match status" value="1"/>
</dbReference>
<dbReference type="RefSeq" id="XP_008620955.1">
    <property type="nucleotide sequence ID" value="XM_008622733.1"/>
</dbReference>
<protein>
    <recommendedName>
        <fullName evidence="3">Methyltransferase type 11 domain-containing protein</fullName>
    </recommendedName>
</protein>
<dbReference type="AlphaFoldDB" id="T0R0W4"/>
<keyword evidence="2" id="KW-1185">Reference proteome</keyword>
<evidence type="ECO:0008006" key="3">
    <source>
        <dbReference type="Google" id="ProtNLM"/>
    </source>
</evidence>
<dbReference type="Pfam" id="PF03492">
    <property type="entry name" value="Methyltransf_7"/>
    <property type="match status" value="1"/>
</dbReference>
<dbReference type="OrthoDB" id="68782at2759"/>
<proteinExistence type="predicted"/>
<evidence type="ECO:0000313" key="2">
    <source>
        <dbReference type="Proteomes" id="UP000030762"/>
    </source>
</evidence>
<gene>
    <name evidence="1" type="ORF">SDRG_16519</name>
</gene>
<name>T0R0W4_SAPDV</name>
<dbReference type="GO" id="GO:0008168">
    <property type="term" value="F:methyltransferase activity"/>
    <property type="evidence" value="ECO:0007669"/>
    <property type="project" value="InterPro"/>
</dbReference>
<sequence>MSARPCVISKGFYERVLPSASVDLVLSYVALHWLSKLPTPLPGSQVTLLRRHAATVPDVALQWQAAAHSDLVRFLQLRVNELCDNGVLCTTMVADLDNPMAGTVNTAFNKCIADMVTAGIVSTASMEASAVPTYFRAMDDVRAAAAAVPELQLRALETVSIPMPFGNVAAMANFFSVVMKPAMIAHMTDAERADPAMHEALADGLLRHFDVDVEVHGAVEPLYKHVSMDYIYASFTRRPRVSSA</sequence>
<dbReference type="PANTHER" id="PTHR31009">
    <property type="entry name" value="S-ADENOSYL-L-METHIONINE:CARBOXYL METHYLTRANSFERASE FAMILY PROTEIN"/>
    <property type="match status" value="1"/>
</dbReference>
<organism evidence="1 2">
    <name type="scientific">Saprolegnia diclina (strain VS20)</name>
    <dbReference type="NCBI Taxonomy" id="1156394"/>
    <lineage>
        <taxon>Eukaryota</taxon>
        <taxon>Sar</taxon>
        <taxon>Stramenopiles</taxon>
        <taxon>Oomycota</taxon>
        <taxon>Saprolegniomycetes</taxon>
        <taxon>Saprolegniales</taxon>
        <taxon>Saprolegniaceae</taxon>
        <taxon>Saprolegnia</taxon>
    </lineage>
</organism>